<reference evidence="6" key="1">
    <citation type="submission" date="2022-07" db="EMBL/GenBank/DDBJ databases">
        <authorList>
            <person name="Macas J."/>
            <person name="Novak P."/>
            <person name="Neumann P."/>
        </authorList>
    </citation>
    <scope>NUCLEOTIDE SEQUENCE</scope>
</reference>
<evidence type="ECO:0000256" key="2">
    <source>
        <dbReference type="ARBA" id="ARBA00008440"/>
    </source>
</evidence>
<feature type="transmembrane region" description="Helical" evidence="3">
    <location>
        <begin position="40"/>
        <end position="60"/>
    </location>
</feature>
<dbReference type="EMBL" id="CAMAPF010000029">
    <property type="protein sequence ID" value="CAH9075553.1"/>
    <property type="molecule type" value="Genomic_DNA"/>
</dbReference>
<gene>
    <name evidence="6" type="ORF">CEPIT_LOCUS5495</name>
</gene>
<evidence type="ECO:0000313" key="7">
    <source>
        <dbReference type="Proteomes" id="UP001152523"/>
    </source>
</evidence>
<feature type="transmembrane region" description="Helical" evidence="3">
    <location>
        <begin position="67"/>
        <end position="88"/>
    </location>
</feature>
<dbReference type="PANTHER" id="PTHR30540:SF83">
    <property type="entry name" value="K+ POTASSIUM TRANSPORTER"/>
    <property type="match status" value="1"/>
</dbReference>
<evidence type="ECO:0000313" key="6">
    <source>
        <dbReference type="EMBL" id="CAH9075553.1"/>
    </source>
</evidence>
<dbReference type="GO" id="GO:0005886">
    <property type="term" value="C:plasma membrane"/>
    <property type="evidence" value="ECO:0007669"/>
    <property type="project" value="UniProtKB-SubCell"/>
</dbReference>
<protein>
    <recommendedName>
        <fullName evidence="5">K+ potassium transporter integral membrane domain-containing protein</fullName>
    </recommendedName>
</protein>
<accession>A0AAV0CF10</accession>
<keyword evidence="4" id="KW-0732">Signal</keyword>
<dbReference type="Pfam" id="PF02705">
    <property type="entry name" value="K_trans"/>
    <property type="match status" value="1"/>
</dbReference>
<dbReference type="GO" id="GO:0015079">
    <property type="term" value="F:potassium ion transmembrane transporter activity"/>
    <property type="evidence" value="ECO:0007669"/>
    <property type="project" value="InterPro"/>
</dbReference>
<evidence type="ECO:0000259" key="5">
    <source>
        <dbReference type="Pfam" id="PF02705"/>
    </source>
</evidence>
<keyword evidence="7" id="KW-1185">Reference proteome</keyword>
<proteinExistence type="inferred from homology"/>
<dbReference type="AlphaFoldDB" id="A0AAV0CF10"/>
<keyword evidence="3" id="KW-0812">Transmembrane</keyword>
<keyword evidence="3" id="KW-0472">Membrane</keyword>
<feature type="domain" description="K+ potassium transporter integral membrane" evidence="5">
    <location>
        <begin position="2"/>
        <end position="160"/>
    </location>
</feature>
<feature type="transmembrane region" description="Helical" evidence="3">
    <location>
        <begin position="118"/>
        <end position="138"/>
    </location>
</feature>
<comment type="similarity">
    <text evidence="2">Belongs to the HAK/KUP transporter (TC 2.A.72.3) family.</text>
</comment>
<evidence type="ECO:0000256" key="3">
    <source>
        <dbReference type="SAM" id="Phobius"/>
    </source>
</evidence>
<name>A0AAV0CF10_9ASTE</name>
<dbReference type="Proteomes" id="UP001152523">
    <property type="component" value="Unassembled WGS sequence"/>
</dbReference>
<comment type="subcellular location">
    <subcellularLocation>
        <location evidence="1">Cell membrane</location>
        <topology evidence="1">Multi-pass membrane protein</topology>
    </subcellularLocation>
</comment>
<evidence type="ECO:0000256" key="4">
    <source>
        <dbReference type="SAM" id="SignalP"/>
    </source>
</evidence>
<sequence>MILFLVVLLGASMVIGDGVLTPAISVLSSVCGIQDAAESLPNGAVLLITCIILVGLFALQHVGTHRVAFLFAPIVSIWLISIFSLGLYNTIVWNPKIVSALSPYYIIKFFRHTGKDGWISLGGVLLSVTGTEAMFANLGHFNSFSMRMVRTGQFLLLPPLQLLLPVSQLSLLRSLSSSNVMHLDASQESRLFTRQSISTARFIYLKYIGYS</sequence>
<comment type="caution">
    <text evidence="6">The sequence shown here is derived from an EMBL/GenBank/DDBJ whole genome shotgun (WGS) entry which is preliminary data.</text>
</comment>
<evidence type="ECO:0000256" key="1">
    <source>
        <dbReference type="ARBA" id="ARBA00004651"/>
    </source>
</evidence>
<dbReference type="InterPro" id="IPR053951">
    <property type="entry name" value="K_trans_N"/>
</dbReference>
<keyword evidence="3" id="KW-1133">Transmembrane helix</keyword>
<dbReference type="PANTHER" id="PTHR30540">
    <property type="entry name" value="OSMOTIC STRESS POTASSIUM TRANSPORTER"/>
    <property type="match status" value="1"/>
</dbReference>
<organism evidence="6 7">
    <name type="scientific">Cuscuta epithymum</name>
    <dbReference type="NCBI Taxonomy" id="186058"/>
    <lineage>
        <taxon>Eukaryota</taxon>
        <taxon>Viridiplantae</taxon>
        <taxon>Streptophyta</taxon>
        <taxon>Embryophyta</taxon>
        <taxon>Tracheophyta</taxon>
        <taxon>Spermatophyta</taxon>
        <taxon>Magnoliopsida</taxon>
        <taxon>eudicotyledons</taxon>
        <taxon>Gunneridae</taxon>
        <taxon>Pentapetalae</taxon>
        <taxon>asterids</taxon>
        <taxon>lamiids</taxon>
        <taxon>Solanales</taxon>
        <taxon>Convolvulaceae</taxon>
        <taxon>Cuscuteae</taxon>
        <taxon>Cuscuta</taxon>
        <taxon>Cuscuta subgen. Cuscuta</taxon>
    </lineage>
</organism>
<feature type="chain" id="PRO_5043740184" description="K+ potassium transporter integral membrane domain-containing protein" evidence="4">
    <location>
        <begin position="17"/>
        <end position="211"/>
    </location>
</feature>
<feature type="signal peptide" evidence="4">
    <location>
        <begin position="1"/>
        <end position="16"/>
    </location>
</feature>
<dbReference type="InterPro" id="IPR003855">
    <property type="entry name" value="K+_transporter"/>
</dbReference>